<dbReference type="EMBL" id="KC751414">
    <property type="protein sequence ID" value="AGK87059.1"/>
    <property type="molecule type" value="Genomic_DNA"/>
</dbReference>
<dbReference type="RefSeq" id="YP_008051115.1">
    <property type="nucleotide sequence ID" value="NC_021300.1"/>
</dbReference>
<protein>
    <submittedName>
        <fullName evidence="2">Uncharacterized protein</fullName>
    </submittedName>
</protein>
<evidence type="ECO:0000313" key="3">
    <source>
        <dbReference type="Proteomes" id="UP000013564"/>
    </source>
</evidence>
<dbReference type="GeneID" id="16207372"/>
<keyword evidence="3" id="KW-1185">Reference proteome</keyword>
<evidence type="ECO:0000256" key="1">
    <source>
        <dbReference type="SAM" id="MobiDB-lite"/>
    </source>
</evidence>
<dbReference type="Proteomes" id="UP000013564">
    <property type="component" value="Segment"/>
</dbReference>
<name>R4JKJ8_9CAUD</name>
<proteinExistence type="predicted"/>
<sequence>MPAPKKTTETKTEDKPAPVKKELKSRLAKNTCLFEVYYEGGGELPKVLNSLYTTEAVAQRAIDAYKGNS</sequence>
<organism evidence="2 3">
    <name type="scientific">Pseudoalteromonas phage RIO-1</name>
    <dbReference type="NCBI Taxonomy" id="1316739"/>
    <lineage>
        <taxon>Viruses</taxon>
        <taxon>Duplodnaviria</taxon>
        <taxon>Heunggongvirae</taxon>
        <taxon>Uroviricota</taxon>
        <taxon>Caudoviricetes</taxon>
        <taxon>Zobellviridae</taxon>
        <taxon>Melvirus</taxon>
        <taxon>Melvirus orientalis</taxon>
    </lineage>
</organism>
<gene>
    <name evidence="2" type="ORF">RIO-1_45</name>
</gene>
<evidence type="ECO:0000313" key="2">
    <source>
        <dbReference type="EMBL" id="AGK87059.1"/>
    </source>
</evidence>
<feature type="region of interest" description="Disordered" evidence="1">
    <location>
        <begin position="1"/>
        <end position="22"/>
    </location>
</feature>
<accession>R4JKJ8</accession>
<dbReference type="KEGG" id="vg:16207372"/>
<reference evidence="2 3" key="1">
    <citation type="journal article" date="2013" name="J. Virol.">
        <title>Morphology, Physiological Characteristics, and Complete Sequence of Marine Bacteriophage RIO-1 Infecting Pseudoalteromonas marina.</title>
        <authorList>
            <person name="Hardies S.C."/>
            <person name="Hwang Y.J."/>
            <person name="Hwang C.Y."/>
            <person name="Jang G.I."/>
            <person name="Cho B.C."/>
        </authorList>
    </citation>
    <scope>NUCLEOTIDE SEQUENCE [LARGE SCALE GENOMIC DNA]</scope>
</reference>